<feature type="domain" description="DUF6533" evidence="2">
    <location>
        <begin position="16"/>
        <end position="60"/>
    </location>
</feature>
<evidence type="ECO:0000313" key="3">
    <source>
        <dbReference type="EMBL" id="KDQ54840.1"/>
    </source>
</evidence>
<feature type="transmembrane region" description="Helical" evidence="1">
    <location>
        <begin position="234"/>
        <end position="256"/>
    </location>
</feature>
<sequence>MATLDAEMRGVLACNYSAVAAFAFTLWDICVTIDDEVKVIWTHPWTFFKMIFAFMRVGSIVSQVVAQSLYFKLSAVNAVDSAFCYKLLLFQGAAGCILMFCCQSVLISRASALYSETPRVRIFLLVFYFAEIVIVSTVLIFGTSTIQYGPFCQPFNYPRSTIAFGAPPVMLDTILFGLTMRKFYQYIREGWGSRPIISKFMTDGIWAFVLAFVVVVVNTVFLTFVGGILSSVVYPWYLAIPSFIGYRLILNIIYLFNPPQLTINDAFDITSNSIHLDTFAIVGTSPSTDPACESVGVQGSSSFQMTSQSGHDRCS</sequence>
<organism evidence="3 4">
    <name type="scientific">Jaapia argillacea MUCL 33604</name>
    <dbReference type="NCBI Taxonomy" id="933084"/>
    <lineage>
        <taxon>Eukaryota</taxon>
        <taxon>Fungi</taxon>
        <taxon>Dikarya</taxon>
        <taxon>Basidiomycota</taxon>
        <taxon>Agaricomycotina</taxon>
        <taxon>Agaricomycetes</taxon>
        <taxon>Agaricomycetidae</taxon>
        <taxon>Jaapiales</taxon>
        <taxon>Jaapiaceae</taxon>
        <taxon>Jaapia</taxon>
    </lineage>
</organism>
<feature type="transmembrane region" description="Helical" evidence="1">
    <location>
        <begin position="90"/>
        <end position="110"/>
    </location>
</feature>
<dbReference type="HOGENOM" id="CLU_035509_10_2_1"/>
<gene>
    <name evidence="3" type="ORF">JAAARDRAFT_37953</name>
</gene>
<accession>A0A067PLX6</accession>
<dbReference type="STRING" id="933084.A0A067PLX6"/>
<dbReference type="AlphaFoldDB" id="A0A067PLX6"/>
<dbReference type="InParanoid" id="A0A067PLX6"/>
<keyword evidence="1" id="KW-0472">Membrane</keyword>
<keyword evidence="1" id="KW-1133">Transmembrane helix</keyword>
<evidence type="ECO:0000259" key="2">
    <source>
        <dbReference type="Pfam" id="PF20151"/>
    </source>
</evidence>
<evidence type="ECO:0000313" key="4">
    <source>
        <dbReference type="Proteomes" id="UP000027265"/>
    </source>
</evidence>
<feature type="transmembrane region" description="Helical" evidence="1">
    <location>
        <begin position="162"/>
        <end position="184"/>
    </location>
</feature>
<feature type="transmembrane region" description="Helical" evidence="1">
    <location>
        <begin position="47"/>
        <end position="70"/>
    </location>
</feature>
<feature type="transmembrane region" description="Helical" evidence="1">
    <location>
        <begin position="122"/>
        <end position="142"/>
    </location>
</feature>
<dbReference type="InterPro" id="IPR045340">
    <property type="entry name" value="DUF6533"/>
</dbReference>
<feature type="transmembrane region" description="Helical" evidence="1">
    <location>
        <begin position="205"/>
        <end position="228"/>
    </location>
</feature>
<dbReference type="Proteomes" id="UP000027265">
    <property type="component" value="Unassembled WGS sequence"/>
</dbReference>
<reference evidence="4" key="1">
    <citation type="journal article" date="2014" name="Proc. Natl. Acad. Sci. U.S.A.">
        <title>Extensive sampling of basidiomycete genomes demonstrates inadequacy of the white-rot/brown-rot paradigm for wood decay fungi.</title>
        <authorList>
            <person name="Riley R."/>
            <person name="Salamov A.A."/>
            <person name="Brown D.W."/>
            <person name="Nagy L.G."/>
            <person name="Floudas D."/>
            <person name="Held B.W."/>
            <person name="Levasseur A."/>
            <person name="Lombard V."/>
            <person name="Morin E."/>
            <person name="Otillar R."/>
            <person name="Lindquist E.A."/>
            <person name="Sun H."/>
            <person name="LaButti K.M."/>
            <person name="Schmutz J."/>
            <person name="Jabbour D."/>
            <person name="Luo H."/>
            <person name="Baker S.E."/>
            <person name="Pisabarro A.G."/>
            <person name="Walton J.D."/>
            <person name="Blanchette R.A."/>
            <person name="Henrissat B."/>
            <person name="Martin F."/>
            <person name="Cullen D."/>
            <person name="Hibbett D.S."/>
            <person name="Grigoriev I.V."/>
        </authorList>
    </citation>
    <scope>NUCLEOTIDE SEQUENCE [LARGE SCALE GENOMIC DNA]</scope>
    <source>
        <strain evidence="4">MUCL 33604</strain>
    </source>
</reference>
<name>A0A067PLX6_9AGAM</name>
<dbReference type="OrthoDB" id="3206101at2759"/>
<keyword evidence="4" id="KW-1185">Reference proteome</keyword>
<proteinExistence type="predicted"/>
<evidence type="ECO:0000256" key="1">
    <source>
        <dbReference type="SAM" id="Phobius"/>
    </source>
</evidence>
<dbReference type="Pfam" id="PF20151">
    <property type="entry name" value="DUF6533"/>
    <property type="match status" value="1"/>
</dbReference>
<protein>
    <recommendedName>
        <fullName evidence="2">DUF6533 domain-containing protein</fullName>
    </recommendedName>
</protein>
<keyword evidence="1" id="KW-0812">Transmembrane</keyword>
<dbReference type="EMBL" id="KL197727">
    <property type="protein sequence ID" value="KDQ54840.1"/>
    <property type="molecule type" value="Genomic_DNA"/>
</dbReference>